<organism evidence="2 3">
    <name type="scientific">Nocardia jiangxiensis</name>
    <dbReference type="NCBI Taxonomy" id="282685"/>
    <lineage>
        <taxon>Bacteria</taxon>
        <taxon>Bacillati</taxon>
        <taxon>Actinomycetota</taxon>
        <taxon>Actinomycetes</taxon>
        <taxon>Mycobacteriales</taxon>
        <taxon>Nocardiaceae</taxon>
        <taxon>Nocardia</taxon>
    </lineage>
</organism>
<gene>
    <name evidence="2" type="ORF">ACFYXQ_45770</name>
</gene>
<name>A0ABW6SFH6_9NOCA</name>
<feature type="region of interest" description="Disordered" evidence="1">
    <location>
        <begin position="97"/>
        <end position="213"/>
    </location>
</feature>
<feature type="compositionally biased region" description="Basic and acidic residues" evidence="1">
    <location>
        <begin position="200"/>
        <end position="213"/>
    </location>
</feature>
<evidence type="ECO:0000256" key="1">
    <source>
        <dbReference type="SAM" id="MobiDB-lite"/>
    </source>
</evidence>
<evidence type="ECO:0000313" key="3">
    <source>
        <dbReference type="Proteomes" id="UP001601992"/>
    </source>
</evidence>
<dbReference type="EMBL" id="JBIAQY010000037">
    <property type="protein sequence ID" value="MFF3575068.1"/>
    <property type="molecule type" value="Genomic_DNA"/>
</dbReference>
<dbReference type="RefSeq" id="WP_387407076.1">
    <property type="nucleotide sequence ID" value="NZ_JBIAQY010000037.1"/>
</dbReference>
<evidence type="ECO:0000313" key="2">
    <source>
        <dbReference type="EMBL" id="MFF3575068.1"/>
    </source>
</evidence>
<feature type="compositionally biased region" description="Acidic residues" evidence="1">
    <location>
        <begin position="113"/>
        <end position="142"/>
    </location>
</feature>
<proteinExistence type="predicted"/>
<evidence type="ECO:0008006" key="4">
    <source>
        <dbReference type="Google" id="ProtNLM"/>
    </source>
</evidence>
<sequence length="213" mass="22904">MKGGVRIAIGVGIGYLLGRTRKMRFALTLAGAAMSRRTTGAPSELLERGTSLLKSSPELTQLTDTVRGELLGAVRSAAVTAASNRIDALNARLQQGSTVVVDEDRDESRETGSDEDEYDEEPTWDDEQASSDEDEDLEDEDDSGRGRDEEDAGQSARPRARRPGTASGRKTGSRTPVRRSAGSAGSADRKPPSSARRRSRADTDEAPVRRTGR</sequence>
<keyword evidence="3" id="KW-1185">Reference proteome</keyword>
<reference evidence="2 3" key="1">
    <citation type="submission" date="2024-10" db="EMBL/GenBank/DDBJ databases">
        <title>The Natural Products Discovery Center: Release of the First 8490 Sequenced Strains for Exploring Actinobacteria Biosynthetic Diversity.</title>
        <authorList>
            <person name="Kalkreuter E."/>
            <person name="Kautsar S.A."/>
            <person name="Yang D."/>
            <person name="Bader C.D."/>
            <person name="Teijaro C.N."/>
            <person name="Fluegel L."/>
            <person name="Davis C.M."/>
            <person name="Simpson J.R."/>
            <person name="Lauterbach L."/>
            <person name="Steele A.D."/>
            <person name="Gui C."/>
            <person name="Meng S."/>
            <person name="Li G."/>
            <person name="Viehrig K."/>
            <person name="Ye F."/>
            <person name="Su P."/>
            <person name="Kiefer A.F."/>
            <person name="Nichols A."/>
            <person name="Cepeda A.J."/>
            <person name="Yan W."/>
            <person name="Fan B."/>
            <person name="Jiang Y."/>
            <person name="Adhikari A."/>
            <person name="Zheng C.-J."/>
            <person name="Schuster L."/>
            <person name="Cowan T.M."/>
            <person name="Smanski M.J."/>
            <person name="Chevrette M.G."/>
            <person name="De Carvalho L.P.S."/>
            <person name="Shen B."/>
        </authorList>
    </citation>
    <scope>NUCLEOTIDE SEQUENCE [LARGE SCALE GENOMIC DNA]</scope>
    <source>
        <strain evidence="2 3">NPDC002593</strain>
    </source>
</reference>
<comment type="caution">
    <text evidence="2">The sequence shown here is derived from an EMBL/GenBank/DDBJ whole genome shotgun (WGS) entry which is preliminary data.</text>
</comment>
<protein>
    <recommendedName>
        <fullName evidence="4">DNA primase</fullName>
    </recommendedName>
</protein>
<dbReference type="Proteomes" id="UP001601992">
    <property type="component" value="Unassembled WGS sequence"/>
</dbReference>
<accession>A0ABW6SFH6</accession>